<organism evidence="1 2">
    <name type="scientific">Sphingobacterium allocomposti</name>
    <dbReference type="NCBI Taxonomy" id="415956"/>
    <lineage>
        <taxon>Bacteria</taxon>
        <taxon>Pseudomonadati</taxon>
        <taxon>Bacteroidota</taxon>
        <taxon>Sphingobacteriia</taxon>
        <taxon>Sphingobacteriales</taxon>
        <taxon>Sphingobacteriaceae</taxon>
        <taxon>Sphingobacterium</taxon>
    </lineage>
</organism>
<dbReference type="RefSeq" id="WP_148909007.1">
    <property type="nucleotide sequence ID" value="NZ_VNHX01000013.1"/>
</dbReference>
<evidence type="ECO:0008006" key="3">
    <source>
        <dbReference type="Google" id="ProtNLM"/>
    </source>
</evidence>
<dbReference type="AlphaFoldDB" id="A0A5S5DE82"/>
<dbReference type="Proteomes" id="UP000325105">
    <property type="component" value="Unassembled WGS sequence"/>
</dbReference>
<name>A0A5S5DE82_9SPHI</name>
<dbReference type="EMBL" id="VNHX01000013">
    <property type="protein sequence ID" value="TYP94191.1"/>
    <property type="molecule type" value="Genomic_DNA"/>
</dbReference>
<accession>A0A5S5DE82</accession>
<sequence length="103" mass="10826">MTAEKKRHTCSHGHTYYKRSDCRTCPTCEAARKPSTGFLARLGSPARNALLAHGLGSLSALSQCTEKEILGLHGIGKTSIPILAAALAEEGLSFREEGSAGAT</sequence>
<evidence type="ECO:0000313" key="1">
    <source>
        <dbReference type="EMBL" id="TYP94191.1"/>
    </source>
</evidence>
<reference evidence="1 2" key="1">
    <citation type="submission" date="2019-07" db="EMBL/GenBank/DDBJ databases">
        <title>Genomic Encyclopedia of Archaeal and Bacterial Type Strains, Phase II (KMG-II): from individual species to whole genera.</title>
        <authorList>
            <person name="Goeker M."/>
        </authorList>
    </citation>
    <scope>NUCLEOTIDE SEQUENCE [LARGE SCALE GENOMIC DNA]</scope>
    <source>
        <strain evidence="1 2">DSM 18850</strain>
    </source>
</reference>
<dbReference type="Gene3D" id="1.10.150.20">
    <property type="entry name" value="5' to 3' exonuclease, C-terminal subdomain"/>
    <property type="match status" value="1"/>
</dbReference>
<evidence type="ECO:0000313" key="2">
    <source>
        <dbReference type="Proteomes" id="UP000325105"/>
    </source>
</evidence>
<dbReference type="OrthoDB" id="7950977at2"/>
<keyword evidence="2" id="KW-1185">Reference proteome</keyword>
<comment type="caution">
    <text evidence="1">The sequence shown here is derived from an EMBL/GenBank/DDBJ whole genome shotgun (WGS) entry which is preliminary data.</text>
</comment>
<gene>
    <name evidence="1" type="ORF">BC792_11359</name>
</gene>
<dbReference type="NCBIfam" id="NF005841">
    <property type="entry name" value="PRK07758.1"/>
    <property type="match status" value="1"/>
</dbReference>
<dbReference type="SUPFAM" id="SSF47789">
    <property type="entry name" value="C-terminal domain of RNA polymerase alpha subunit"/>
    <property type="match status" value="1"/>
</dbReference>
<protein>
    <recommendedName>
        <fullName evidence="3">RNA polymerase alpha subunit</fullName>
    </recommendedName>
</protein>
<proteinExistence type="predicted"/>